<reference evidence="3" key="1">
    <citation type="submission" date="2019-08" db="EMBL/GenBank/DDBJ databases">
        <title>The improved chromosome-level genome for the pearl oyster Pinctada fucata martensii using PacBio sequencing and Hi-C.</title>
        <authorList>
            <person name="Zheng Z."/>
        </authorList>
    </citation>
    <scope>NUCLEOTIDE SEQUENCE</scope>
    <source>
        <strain evidence="3">ZZ-2019</strain>
        <tissue evidence="3">Adductor muscle</tissue>
    </source>
</reference>
<keyword evidence="4" id="KW-1185">Reference proteome</keyword>
<dbReference type="Proteomes" id="UP001186944">
    <property type="component" value="Unassembled WGS sequence"/>
</dbReference>
<dbReference type="InterPro" id="IPR018247">
    <property type="entry name" value="EF_Hand_1_Ca_BS"/>
</dbReference>
<comment type="caution">
    <text evidence="3">The sequence shown here is derived from an EMBL/GenBank/DDBJ whole genome shotgun (WGS) entry which is preliminary data.</text>
</comment>
<dbReference type="PROSITE" id="PS00018">
    <property type="entry name" value="EF_HAND_1"/>
    <property type="match status" value="1"/>
</dbReference>
<accession>A0AA88Y282</accession>
<evidence type="ECO:0008006" key="5">
    <source>
        <dbReference type="Google" id="ProtNLM"/>
    </source>
</evidence>
<dbReference type="GO" id="GO:0035253">
    <property type="term" value="C:ciliary rootlet"/>
    <property type="evidence" value="ECO:0007669"/>
    <property type="project" value="TreeGrafter"/>
</dbReference>
<dbReference type="GO" id="GO:0003341">
    <property type="term" value="P:cilium movement"/>
    <property type="evidence" value="ECO:0007669"/>
    <property type="project" value="InterPro"/>
</dbReference>
<dbReference type="EMBL" id="VSWD01000011">
    <property type="protein sequence ID" value="KAK3087858.1"/>
    <property type="molecule type" value="Genomic_DNA"/>
</dbReference>
<feature type="region of interest" description="Disordered" evidence="2">
    <location>
        <begin position="180"/>
        <end position="207"/>
    </location>
</feature>
<dbReference type="GO" id="GO:0036158">
    <property type="term" value="P:outer dynein arm assembly"/>
    <property type="evidence" value="ECO:0007669"/>
    <property type="project" value="InterPro"/>
</dbReference>
<dbReference type="InterPro" id="IPR033192">
    <property type="entry name" value="ODAD3"/>
</dbReference>
<dbReference type="GO" id="GO:0097542">
    <property type="term" value="C:ciliary tip"/>
    <property type="evidence" value="ECO:0007669"/>
    <property type="project" value="TreeGrafter"/>
</dbReference>
<sequence length="492" mass="58224">MQDPGKSTNPKNSWSLMEQIEELRGKIHLKERDAKAYYEAAEARKIVNEDLVAKLRAENKAKRIQLAGSINEAVNTMDQKSCEANKRLNDLQYARLQRENRLNEMTAYLSRERRNDSFDKDFERKRDCRTYPTRLDNLEETVKEAKKELELLKLMNEKAVTSSEDQRRELHTMEREMYQAKRTRDQQLNETKKEVERRKEPNERAEKRPKVTILTDNTELKIAKLQIEKLERHEKILTLDEGFEKIKNAIDVSDMEDIVFRVVNQDHTRDRIRHQEKEKLQAKARLLEEREKLIKVFEEMKFTSQRQIAKGRRLVDEMEEYVKEEETNCREALANMRANEKLLLDLQSGITTLFEKLKDVKLKPPNHNYSRGDPVDDLASCARKLDTLLKELGLSEDVNINKKIQMMDRHKLHEYLEGRLPQENIRIKVEADDGSDEDDFHFDHDQDNEGLMSREDIKKHGQDLLNAKLKPKRKKSRKTKKQLVAYFNVLII</sequence>
<dbReference type="PANTHER" id="PTHR46518:SF1">
    <property type="entry name" value="OUTER DYNEIN ARM-DOCKING COMPLEX SUBUNIT 3"/>
    <property type="match status" value="1"/>
</dbReference>
<dbReference type="GO" id="GO:0036064">
    <property type="term" value="C:ciliary basal body"/>
    <property type="evidence" value="ECO:0007669"/>
    <property type="project" value="TreeGrafter"/>
</dbReference>
<gene>
    <name evidence="3" type="ORF">FSP39_011599</name>
</gene>
<organism evidence="3 4">
    <name type="scientific">Pinctada imbricata</name>
    <name type="common">Atlantic pearl-oyster</name>
    <name type="synonym">Pinctada martensii</name>
    <dbReference type="NCBI Taxonomy" id="66713"/>
    <lineage>
        <taxon>Eukaryota</taxon>
        <taxon>Metazoa</taxon>
        <taxon>Spiralia</taxon>
        <taxon>Lophotrochozoa</taxon>
        <taxon>Mollusca</taxon>
        <taxon>Bivalvia</taxon>
        <taxon>Autobranchia</taxon>
        <taxon>Pteriomorphia</taxon>
        <taxon>Pterioida</taxon>
        <taxon>Pterioidea</taxon>
        <taxon>Pteriidae</taxon>
        <taxon>Pinctada</taxon>
    </lineage>
</organism>
<dbReference type="AlphaFoldDB" id="A0AA88Y282"/>
<evidence type="ECO:0000313" key="3">
    <source>
        <dbReference type="EMBL" id="KAK3087858.1"/>
    </source>
</evidence>
<evidence type="ECO:0000313" key="4">
    <source>
        <dbReference type="Proteomes" id="UP001186944"/>
    </source>
</evidence>
<feature type="coiled-coil region" evidence="1">
    <location>
        <begin position="272"/>
        <end position="335"/>
    </location>
</feature>
<name>A0AA88Y282_PINIB</name>
<evidence type="ECO:0000256" key="1">
    <source>
        <dbReference type="SAM" id="Coils"/>
    </source>
</evidence>
<evidence type="ECO:0000256" key="2">
    <source>
        <dbReference type="SAM" id="MobiDB-lite"/>
    </source>
</evidence>
<proteinExistence type="predicted"/>
<dbReference type="PANTHER" id="PTHR46518">
    <property type="entry name" value="COILED-COIL DOMAIN-CONTAINING PROTEIN 151"/>
    <property type="match status" value="1"/>
</dbReference>
<protein>
    <recommendedName>
        <fullName evidence="5">Coiled-coil domain-containing protein 151</fullName>
    </recommendedName>
</protein>
<keyword evidence="1" id="KW-0175">Coiled coil</keyword>